<evidence type="ECO:0000259" key="1">
    <source>
        <dbReference type="Pfam" id="PF08937"/>
    </source>
</evidence>
<dbReference type="InterPro" id="IPR015032">
    <property type="entry name" value="ThsB__TIR-like_domain"/>
</dbReference>
<dbReference type="OrthoDB" id="9811746at2"/>
<evidence type="ECO:0000313" key="2">
    <source>
        <dbReference type="EMBL" id="SCP97912.1"/>
    </source>
</evidence>
<dbReference type="AlphaFoldDB" id="A0A1D3TV11"/>
<dbReference type="Gene3D" id="3.40.50.9200">
    <property type="entry name" value="Hypothetical protein MTH538"/>
    <property type="match status" value="1"/>
</dbReference>
<protein>
    <submittedName>
        <fullName evidence="2">MTH538 TIR-like domain</fullName>
    </submittedName>
</protein>
<accession>A0A1D3TV11</accession>
<reference evidence="2 3" key="1">
    <citation type="submission" date="2016-09" db="EMBL/GenBank/DDBJ databases">
        <authorList>
            <person name="Capua I."/>
            <person name="De Benedictis P."/>
            <person name="Joannis T."/>
            <person name="Lombin L.H."/>
            <person name="Cattoli G."/>
        </authorList>
    </citation>
    <scope>NUCLEOTIDE SEQUENCE [LARGE SCALE GENOMIC DNA]</scope>
    <source>
        <strain evidence="2 3">GluBS11</strain>
    </source>
</reference>
<dbReference type="SUPFAM" id="SSF52206">
    <property type="entry name" value="Hypothetical protein MTH538"/>
    <property type="match status" value="1"/>
</dbReference>
<dbReference type="STRING" id="1619234.SAMN05421730_101498"/>
<dbReference type="RefSeq" id="WP_091234526.1">
    <property type="nucleotide sequence ID" value="NZ_FMKA01000014.1"/>
</dbReference>
<name>A0A1D3TV11_9FIRM</name>
<proteinExistence type="predicted"/>
<organism evidence="2 3">
    <name type="scientific">Anaerobium acetethylicum</name>
    <dbReference type="NCBI Taxonomy" id="1619234"/>
    <lineage>
        <taxon>Bacteria</taxon>
        <taxon>Bacillati</taxon>
        <taxon>Bacillota</taxon>
        <taxon>Clostridia</taxon>
        <taxon>Lachnospirales</taxon>
        <taxon>Lachnospiraceae</taxon>
        <taxon>Anaerobium</taxon>
    </lineage>
</organism>
<sequence>MSYNLFISHSWAYSDAYDKLVSMLDAASYFEYKNYSVPKNDPIHNANNDIQLYNAIKNQMQYANVILIMAGVYSSYSKWIDKEISIAKNEFYTPKKIIAIEPWGSEKTSLKVKNNANKIVGWNTNSIVSAIRELS</sequence>
<dbReference type="Proteomes" id="UP000199315">
    <property type="component" value="Unassembled WGS sequence"/>
</dbReference>
<keyword evidence="3" id="KW-1185">Reference proteome</keyword>
<dbReference type="Pfam" id="PF08937">
    <property type="entry name" value="ThsB_TIR"/>
    <property type="match status" value="1"/>
</dbReference>
<feature type="domain" description="Thoeris protein ThsB TIR-like" evidence="1">
    <location>
        <begin position="6"/>
        <end position="106"/>
    </location>
</feature>
<dbReference type="EMBL" id="FMKA01000014">
    <property type="protein sequence ID" value="SCP97912.1"/>
    <property type="molecule type" value="Genomic_DNA"/>
</dbReference>
<dbReference type="InterPro" id="IPR036490">
    <property type="entry name" value="ThsB_TIR-like_sf"/>
</dbReference>
<evidence type="ECO:0000313" key="3">
    <source>
        <dbReference type="Proteomes" id="UP000199315"/>
    </source>
</evidence>
<gene>
    <name evidence="2" type="ORF">SAMN05421730_101498</name>
</gene>